<dbReference type="PANTHER" id="PTHR43567">
    <property type="entry name" value="FLAVOREDOXIN-RELATED-RELATED"/>
    <property type="match status" value="1"/>
</dbReference>
<dbReference type="InterPro" id="IPR002563">
    <property type="entry name" value="Flavin_Rdtase-like_dom"/>
</dbReference>
<keyword evidence="2" id="KW-0285">Flavoprotein</keyword>
<dbReference type="AlphaFoldDB" id="A0A9D1LNT5"/>
<evidence type="ECO:0000256" key="2">
    <source>
        <dbReference type="ARBA" id="ARBA00022630"/>
    </source>
</evidence>
<dbReference type="SUPFAM" id="SSF50475">
    <property type="entry name" value="FMN-binding split barrel"/>
    <property type="match status" value="1"/>
</dbReference>
<dbReference type="GO" id="GO:0016646">
    <property type="term" value="F:oxidoreductase activity, acting on the CH-NH group of donors, NAD or NADP as acceptor"/>
    <property type="evidence" value="ECO:0007669"/>
    <property type="project" value="UniProtKB-ARBA"/>
</dbReference>
<dbReference type="PANTHER" id="PTHR43567:SF1">
    <property type="entry name" value="FLAVOREDOXIN"/>
    <property type="match status" value="1"/>
</dbReference>
<comment type="similarity">
    <text evidence="3">Belongs to the flavoredoxin family.</text>
</comment>
<feature type="domain" description="Flavin reductase like" evidence="4">
    <location>
        <begin position="12"/>
        <end position="144"/>
    </location>
</feature>
<organism evidence="5 6">
    <name type="scientific">Candidatus Alloenteromonas pullicola</name>
    <dbReference type="NCBI Taxonomy" id="2840784"/>
    <lineage>
        <taxon>Bacteria</taxon>
        <taxon>Bacillati</taxon>
        <taxon>Bacillota</taxon>
        <taxon>Bacillota incertae sedis</taxon>
        <taxon>Candidatus Alloenteromonas</taxon>
    </lineage>
</organism>
<evidence type="ECO:0000313" key="5">
    <source>
        <dbReference type="EMBL" id="HIU45238.1"/>
    </source>
</evidence>
<dbReference type="Proteomes" id="UP000824070">
    <property type="component" value="Unassembled WGS sequence"/>
</dbReference>
<gene>
    <name evidence="5" type="ORF">IAC52_02945</name>
</gene>
<evidence type="ECO:0000256" key="3">
    <source>
        <dbReference type="ARBA" id="ARBA00038054"/>
    </source>
</evidence>
<dbReference type="InterPro" id="IPR012349">
    <property type="entry name" value="Split_barrel_FMN-bd"/>
</dbReference>
<reference evidence="5" key="1">
    <citation type="submission" date="2020-10" db="EMBL/GenBank/DDBJ databases">
        <authorList>
            <person name="Gilroy R."/>
        </authorList>
    </citation>
    <scope>NUCLEOTIDE SEQUENCE</scope>
    <source>
        <strain evidence="5">ChiGjej1B1-22543</strain>
    </source>
</reference>
<accession>A0A9D1LNT5</accession>
<evidence type="ECO:0000259" key="4">
    <source>
        <dbReference type="Pfam" id="PF01613"/>
    </source>
</evidence>
<dbReference type="Pfam" id="PF01613">
    <property type="entry name" value="Flavin_Reduct"/>
    <property type="match status" value="1"/>
</dbReference>
<dbReference type="EMBL" id="DVMV01000018">
    <property type="protein sequence ID" value="HIU45238.1"/>
    <property type="molecule type" value="Genomic_DNA"/>
</dbReference>
<name>A0A9D1LNT5_9FIRM</name>
<proteinExistence type="inferred from homology"/>
<sequence>MRKNLGAKNYLYPQTVLILGTYDENGIPDAMNAAWGMVADNDKLMVSLSVDHKTVLNFKKTGALTVSPATRKSVVQADYVGVVSGNNVPDKVEKAGLHYRKSEFVNAPVFDEFPLCFECLVDSFNDETGILTAKIVNCSVDDSVMTEGKIDPDKLEAISYDGFNHSYLLVKGKVEDAFHCGLKLKK</sequence>
<evidence type="ECO:0000313" key="6">
    <source>
        <dbReference type="Proteomes" id="UP000824070"/>
    </source>
</evidence>
<dbReference type="Gene3D" id="2.30.110.10">
    <property type="entry name" value="Electron Transport, Fmn-binding Protein, Chain A"/>
    <property type="match status" value="1"/>
</dbReference>
<comment type="caution">
    <text evidence="5">The sequence shown here is derived from an EMBL/GenBank/DDBJ whole genome shotgun (WGS) entry which is preliminary data.</text>
</comment>
<comment type="cofactor">
    <cofactor evidence="1">
        <name>FMN</name>
        <dbReference type="ChEBI" id="CHEBI:58210"/>
    </cofactor>
</comment>
<protein>
    <submittedName>
        <fullName evidence="5">Flavin reductase</fullName>
    </submittedName>
</protein>
<reference evidence="5" key="2">
    <citation type="journal article" date="2021" name="PeerJ">
        <title>Extensive microbial diversity within the chicken gut microbiome revealed by metagenomics and culture.</title>
        <authorList>
            <person name="Gilroy R."/>
            <person name="Ravi A."/>
            <person name="Getino M."/>
            <person name="Pursley I."/>
            <person name="Horton D.L."/>
            <person name="Alikhan N.F."/>
            <person name="Baker D."/>
            <person name="Gharbi K."/>
            <person name="Hall N."/>
            <person name="Watson M."/>
            <person name="Adriaenssens E.M."/>
            <person name="Foster-Nyarko E."/>
            <person name="Jarju S."/>
            <person name="Secka A."/>
            <person name="Antonio M."/>
            <person name="Oren A."/>
            <person name="Chaudhuri R.R."/>
            <person name="La Ragione R."/>
            <person name="Hildebrand F."/>
            <person name="Pallen M.J."/>
        </authorList>
    </citation>
    <scope>NUCLEOTIDE SEQUENCE</scope>
    <source>
        <strain evidence="5">ChiGjej1B1-22543</strain>
    </source>
</reference>
<dbReference type="InterPro" id="IPR052174">
    <property type="entry name" value="Flavoredoxin"/>
</dbReference>
<evidence type="ECO:0000256" key="1">
    <source>
        <dbReference type="ARBA" id="ARBA00001917"/>
    </source>
</evidence>
<dbReference type="GO" id="GO:0010181">
    <property type="term" value="F:FMN binding"/>
    <property type="evidence" value="ECO:0007669"/>
    <property type="project" value="InterPro"/>
</dbReference>